<feature type="region of interest" description="Disordered" evidence="1">
    <location>
        <begin position="239"/>
        <end position="265"/>
    </location>
</feature>
<protein>
    <recommendedName>
        <fullName evidence="4">DUF551 domain-containing protein</fullName>
    </recommendedName>
</protein>
<evidence type="ECO:0000313" key="3">
    <source>
        <dbReference type="Proteomes" id="UP001301216"/>
    </source>
</evidence>
<feature type="compositionally biased region" description="Pro residues" evidence="1">
    <location>
        <begin position="244"/>
        <end position="256"/>
    </location>
</feature>
<keyword evidence="3" id="KW-1185">Reference proteome</keyword>
<dbReference type="EMBL" id="JAPHAV010000028">
    <property type="protein sequence ID" value="MCX2699356.1"/>
    <property type="molecule type" value="Genomic_DNA"/>
</dbReference>
<dbReference type="Proteomes" id="UP001301216">
    <property type="component" value="Unassembled WGS sequence"/>
</dbReference>
<proteinExistence type="predicted"/>
<reference evidence="2 3" key="1">
    <citation type="submission" date="2022-11" db="EMBL/GenBank/DDBJ databases">
        <title>Brucella sp. YY2X, whole genome shotgun sequencing project.</title>
        <authorList>
            <person name="Yang Y."/>
        </authorList>
    </citation>
    <scope>NUCLEOTIDE SEQUENCE [LARGE SCALE GENOMIC DNA]</scope>
    <source>
        <strain evidence="2 3">YY2X</strain>
    </source>
</reference>
<evidence type="ECO:0000313" key="2">
    <source>
        <dbReference type="EMBL" id="MCX2699356.1"/>
    </source>
</evidence>
<sequence>MTPTIQDEAVQADKALWCVNIKGPDDIISAPDYLSAVRMANTFNAWWLDLITKTPLKDNHPHMWAEPIEWPYSEGHGEDVTDTNNEYQWLRELTAAMPFLTGSPSPRAQALEEAAILEALEECEAYFDDRSDADHDETGFVPNEEMRILVSVRAAIRALSQPVADHVADAGKMVADGWLPIETAPKDGTEFIGWDGKRPFRCSNTKHYVKYPHEEGGPTYRNVWSGHYYDSIMPENPTHWRPLPASPGAPEEPFPQPRRKDGGELCPECHLQLGETCDICGATRPTGGSNHGE</sequence>
<evidence type="ECO:0008006" key="4">
    <source>
        <dbReference type="Google" id="ProtNLM"/>
    </source>
</evidence>
<dbReference type="RefSeq" id="WP_265987095.1">
    <property type="nucleotide sequence ID" value="NZ_JAPHAV010000028.1"/>
</dbReference>
<evidence type="ECO:0000256" key="1">
    <source>
        <dbReference type="SAM" id="MobiDB-lite"/>
    </source>
</evidence>
<accession>A0ABT3QUQ1</accession>
<gene>
    <name evidence="2" type="ORF">OPR82_21900</name>
</gene>
<organism evidence="2 3">
    <name type="scientific">Ochrobactrum chromiisoli</name>
    <dbReference type="NCBI Taxonomy" id="2993941"/>
    <lineage>
        <taxon>Bacteria</taxon>
        <taxon>Pseudomonadati</taxon>
        <taxon>Pseudomonadota</taxon>
        <taxon>Alphaproteobacteria</taxon>
        <taxon>Hyphomicrobiales</taxon>
        <taxon>Brucellaceae</taxon>
        <taxon>Brucella/Ochrobactrum group</taxon>
        <taxon>Ochrobactrum</taxon>
    </lineage>
</organism>
<comment type="caution">
    <text evidence="2">The sequence shown here is derived from an EMBL/GenBank/DDBJ whole genome shotgun (WGS) entry which is preliminary data.</text>
</comment>
<name>A0ABT3QUQ1_9HYPH</name>